<gene>
    <name evidence="2" type="ORF">MPUL_30840</name>
</gene>
<dbReference type="Proteomes" id="UP000467252">
    <property type="component" value="Chromosome"/>
</dbReference>
<name>A0A7I7UP26_MYCPV</name>
<feature type="region of interest" description="Disordered" evidence="1">
    <location>
        <begin position="1"/>
        <end position="23"/>
    </location>
</feature>
<organism evidence="2 3">
    <name type="scientific">Mycolicibacterium pulveris</name>
    <name type="common">Mycobacterium pulveris</name>
    <dbReference type="NCBI Taxonomy" id="36813"/>
    <lineage>
        <taxon>Bacteria</taxon>
        <taxon>Bacillati</taxon>
        <taxon>Actinomycetota</taxon>
        <taxon>Actinomycetes</taxon>
        <taxon>Mycobacteriales</taxon>
        <taxon>Mycobacteriaceae</taxon>
        <taxon>Mycolicibacterium</taxon>
    </lineage>
</organism>
<evidence type="ECO:0000256" key="1">
    <source>
        <dbReference type="SAM" id="MobiDB-lite"/>
    </source>
</evidence>
<accession>A0A7I7UP26</accession>
<dbReference type="EMBL" id="AP022599">
    <property type="protein sequence ID" value="BBY81926.1"/>
    <property type="molecule type" value="Genomic_DNA"/>
</dbReference>
<reference evidence="2 3" key="1">
    <citation type="journal article" date="2019" name="Emerg. Microbes Infect.">
        <title>Comprehensive subspecies identification of 175 nontuberculous mycobacteria species based on 7547 genomic profiles.</title>
        <authorList>
            <person name="Matsumoto Y."/>
            <person name="Kinjo T."/>
            <person name="Motooka D."/>
            <person name="Nabeya D."/>
            <person name="Jung N."/>
            <person name="Uechi K."/>
            <person name="Horii T."/>
            <person name="Iida T."/>
            <person name="Fujita J."/>
            <person name="Nakamura S."/>
        </authorList>
    </citation>
    <scope>NUCLEOTIDE SEQUENCE [LARGE SCALE GENOMIC DNA]</scope>
    <source>
        <strain evidence="2 3">JCM 6370</strain>
    </source>
</reference>
<keyword evidence="3" id="KW-1185">Reference proteome</keyword>
<dbReference type="AlphaFoldDB" id="A0A7I7UP26"/>
<protein>
    <submittedName>
        <fullName evidence="2">Uncharacterized protein</fullName>
    </submittedName>
</protein>
<evidence type="ECO:0000313" key="3">
    <source>
        <dbReference type="Proteomes" id="UP000467252"/>
    </source>
</evidence>
<sequence>MVAADGRMRPDAQHGFAAAGARNDAAVERVEFGTAHGPGPIGDLRGPGFGLIANPQRILPITDQCP</sequence>
<proteinExistence type="predicted"/>
<evidence type="ECO:0000313" key="2">
    <source>
        <dbReference type="EMBL" id="BBY81926.1"/>
    </source>
</evidence>
<feature type="compositionally biased region" description="Basic and acidic residues" evidence="1">
    <location>
        <begin position="1"/>
        <end position="12"/>
    </location>
</feature>